<keyword evidence="2" id="KW-1185">Reference proteome</keyword>
<dbReference type="OrthoDB" id="86327at2"/>
<organism evidence="1 2">
    <name type="scientific">Elusimicrobium minutum (strain Pei191)</name>
    <dbReference type="NCBI Taxonomy" id="445932"/>
    <lineage>
        <taxon>Bacteria</taxon>
        <taxon>Pseudomonadati</taxon>
        <taxon>Elusimicrobiota</taxon>
        <taxon>Elusimicrobia</taxon>
        <taxon>Elusimicrobiales</taxon>
        <taxon>Elusimicrobiaceae</taxon>
        <taxon>Elusimicrobium</taxon>
    </lineage>
</organism>
<name>B2KD28_ELUMP</name>
<dbReference type="Proteomes" id="UP000001029">
    <property type="component" value="Chromosome"/>
</dbReference>
<dbReference type="AlphaFoldDB" id="B2KD28"/>
<evidence type="ECO:0000313" key="1">
    <source>
        <dbReference type="EMBL" id="ACC98424.1"/>
    </source>
</evidence>
<dbReference type="STRING" id="445932.Emin_0869"/>
<dbReference type="EMBL" id="CP001055">
    <property type="protein sequence ID" value="ACC98424.1"/>
    <property type="molecule type" value="Genomic_DNA"/>
</dbReference>
<dbReference type="Pfam" id="PF19866">
    <property type="entry name" value="DUF6339"/>
    <property type="match status" value="1"/>
</dbReference>
<dbReference type="HOGENOM" id="CLU_1765139_0_0_0"/>
<dbReference type="RefSeq" id="WP_012415039.1">
    <property type="nucleotide sequence ID" value="NC_010644.1"/>
</dbReference>
<evidence type="ECO:0000313" key="2">
    <source>
        <dbReference type="Proteomes" id="UP000001029"/>
    </source>
</evidence>
<accession>B2KD28</accession>
<dbReference type="InterPro" id="IPR045920">
    <property type="entry name" value="DUF6339"/>
</dbReference>
<protein>
    <submittedName>
        <fullName evidence="1">Uncharacterized protein</fullName>
    </submittedName>
</protein>
<dbReference type="KEGG" id="emi:Emin_0869"/>
<proteinExistence type="predicted"/>
<gene>
    <name evidence="1" type="ordered locus">Emin_0869</name>
</gene>
<reference evidence="1 2" key="1">
    <citation type="journal article" date="2009" name="Appl. Environ. Microbiol.">
        <title>Genomic analysis of 'Elusimicrobium minutum,' the first cultivated representative of the phylum 'Elusimicrobia' (formerly termite group 1).</title>
        <authorList>
            <person name="Herlemann D.P.R."/>
            <person name="Geissinger O."/>
            <person name="Ikeda-Ohtsubo W."/>
            <person name="Kunin V."/>
            <person name="Sun H."/>
            <person name="Lapidus A."/>
            <person name="Hugenholtz P."/>
            <person name="Brune A."/>
        </authorList>
    </citation>
    <scope>NUCLEOTIDE SEQUENCE [LARGE SCALE GENOMIC DNA]</scope>
    <source>
        <strain evidence="1 2">Pei191</strain>
    </source>
</reference>
<sequence length="147" mass="17050">MISSPGISLSDTKKNIQDLENAKRLYEAFKGLSPLQANTRYLCSYLSHVNYREYVINRWISSHNNEDSGEGVLKRIKNRFFVTDKKSLIRMNAISRLWWAGYLTCDENNSADKYHLTRTLFTGQQISADLLDTPFCVNKDVVKWVSY</sequence>